<dbReference type="Proteomes" id="UP000295416">
    <property type="component" value="Unassembled WGS sequence"/>
</dbReference>
<evidence type="ECO:0000313" key="3">
    <source>
        <dbReference type="Proteomes" id="UP000295416"/>
    </source>
</evidence>
<dbReference type="RefSeq" id="WP_132747854.1">
    <property type="nucleotide sequence ID" value="NZ_SLXK01000045.1"/>
</dbReference>
<dbReference type="EMBL" id="SLXK01000045">
    <property type="protein sequence ID" value="TCP21171.1"/>
    <property type="molecule type" value="Genomic_DNA"/>
</dbReference>
<evidence type="ECO:0000259" key="1">
    <source>
        <dbReference type="Pfam" id="PF00583"/>
    </source>
</evidence>
<dbReference type="PANTHER" id="PTHR41700:SF1">
    <property type="entry name" value="N-ACETYLTRANSFERASE DOMAIN-CONTAINING PROTEIN"/>
    <property type="match status" value="1"/>
</dbReference>
<dbReference type="Gene3D" id="3.40.630.30">
    <property type="match status" value="1"/>
</dbReference>
<dbReference type="CDD" id="cd04301">
    <property type="entry name" value="NAT_SF"/>
    <property type="match status" value="1"/>
</dbReference>
<dbReference type="InterPro" id="IPR000182">
    <property type="entry name" value="GNAT_dom"/>
</dbReference>
<dbReference type="SUPFAM" id="SSF55729">
    <property type="entry name" value="Acyl-CoA N-acyltransferases (Nat)"/>
    <property type="match status" value="1"/>
</dbReference>
<accession>A0A4R2NID9</accession>
<reference evidence="2 3" key="1">
    <citation type="submission" date="2019-03" db="EMBL/GenBank/DDBJ databases">
        <title>Genomic Encyclopedia of Type Strains, Phase IV (KMG-IV): sequencing the most valuable type-strain genomes for metagenomic binning, comparative biology and taxonomic classification.</title>
        <authorList>
            <person name="Goeker M."/>
        </authorList>
    </citation>
    <scope>NUCLEOTIDE SEQUENCE [LARGE SCALE GENOMIC DNA]</scope>
    <source>
        <strain evidence="2 3">DSM 19377</strain>
    </source>
</reference>
<gene>
    <name evidence="2" type="ORF">EV207_14526</name>
</gene>
<dbReference type="PANTHER" id="PTHR41700">
    <property type="entry name" value="GCN5-RELATED N-ACETYLTRANSFERASE"/>
    <property type="match status" value="1"/>
</dbReference>
<dbReference type="InterPro" id="IPR016181">
    <property type="entry name" value="Acyl_CoA_acyltransferase"/>
</dbReference>
<keyword evidence="2" id="KW-0808">Transferase</keyword>
<dbReference type="AlphaFoldDB" id="A0A4R2NID9"/>
<evidence type="ECO:0000313" key="2">
    <source>
        <dbReference type="EMBL" id="TCP21171.1"/>
    </source>
</evidence>
<comment type="caution">
    <text evidence="2">The sequence shown here is derived from an EMBL/GenBank/DDBJ whole genome shotgun (WGS) entry which is preliminary data.</text>
</comment>
<protein>
    <submittedName>
        <fullName evidence="2">Putative GNAT superfamily acetyltransferase</fullName>
    </submittedName>
</protein>
<proteinExistence type="predicted"/>
<name>A0A4R2NID9_9BACL</name>
<sequence length="273" mass="31371">MSHKDTIITRCLDSVEELDKVRELESIIWSRSESTPSHQTLTAVKNGGLVIGAFAEDKQLIGFQYSFPGFDGNNVYLCSPILGIHPEFRKLGIGEKLKRRQKEEAIKKGYDLIVWTYDPLETVNGHLNLHKLGAVCSTYIENCYGEMDDGLNQGMPSDRFLVEWRTRDDRKTRKNNDEHRINEDFSVIKTAHIDGYPEPIDIDLTKSRETGSLLVPVPSNFQKLKKGRLDLALEWRKNTRQVFSHYFKNGWTAIDLVRHPSDATLYCYVLSYT</sequence>
<dbReference type="GO" id="GO:0016747">
    <property type="term" value="F:acyltransferase activity, transferring groups other than amino-acyl groups"/>
    <property type="evidence" value="ECO:0007669"/>
    <property type="project" value="InterPro"/>
</dbReference>
<dbReference type="InterPro" id="IPR038764">
    <property type="entry name" value="GNAT_N_AcTrfase_prd"/>
</dbReference>
<organism evidence="2 3">
    <name type="scientific">Scopulibacillus darangshiensis</name>
    <dbReference type="NCBI Taxonomy" id="442528"/>
    <lineage>
        <taxon>Bacteria</taxon>
        <taxon>Bacillati</taxon>
        <taxon>Bacillota</taxon>
        <taxon>Bacilli</taxon>
        <taxon>Bacillales</taxon>
        <taxon>Sporolactobacillaceae</taxon>
        <taxon>Scopulibacillus</taxon>
    </lineage>
</organism>
<feature type="domain" description="N-acetyltransferase" evidence="1">
    <location>
        <begin position="20"/>
        <end position="115"/>
    </location>
</feature>
<keyword evidence="3" id="KW-1185">Reference proteome</keyword>
<dbReference type="Pfam" id="PF00583">
    <property type="entry name" value="Acetyltransf_1"/>
    <property type="match status" value="1"/>
</dbReference>
<dbReference type="OrthoDB" id="9797990at2"/>